<dbReference type="EMBL" id="ALWO02000037">
    <property type="protein sequence ID" value="EOZ95607.1"/>
    <property type="molecule type" value="Genomic_DNA"/>
</dbReference>
<evidence type="ECO:0000256" key="2">
    <source>
        <dbReference type="SAM" id="Phobius"/>
    </source>
</evidence>
<feature type="transmembrane region" description="Helical" evidence="2">
    <location>
        <begin position="34"/>
        <end position="54"/>
    </location>
</feature>
<feature type="transmembrane region" description="Helical" evidence="2">
    <location>
        <begin position="60"/>
        <end position="82"/>
    </location>
</feature>
<feature type="transmembrane region" description="Helical" evidence="2">
    <location>
        <begin position="94"/>
        <end position="115"/>
    </location>
</feature>
<gene>
    <name evidence="3" type="ORF">A33Q_2969</name>
</gene>
<dbReference type="Proteomes" id="UP000006073">
    <property type="component" value="Unassembled WGS sequence"/>
</dbReference>
<dbReference type="STRING" id="1189612.A33Q_2969"/>
<protein>
    <recommendedName>
        <fullName evidence="5">Permease</fullName>
    </recommendedName>
</protein>
<feature type="transmembrane region" description="Helical" evidence="2">
    <location>
        <begin position="135"/>
        <end position="155"/>
    </location>
</feature>
<evidence type="ECO:0000313" key="4">
    <source>
        <dbReference type="Proteomes" id="UP000006073"/>
    </source>
</evidence>
<dbReference type="PANTHER" id="PTHR36838">
    <property type="entry name" value="AUXIN EFFLUX CARRIER FAMILY PROTEIN"/>
    <property type="match status" value="1"/>
</dbReference>
<accession>S2D8T1</accession>
<keyword evidence="1" id="KW-0813">Transport</keyword>
<name>S2D8T1_INDAL</name>
<dbReference type="AlphaFoldDB" id="S2D8T1"/>
<keyword evidence="2" id="KW-1133">Transmembrane helix</keyword>
<feature type="transmembrane region" description="Helical" evidence="2">
    <location>
        <begin position="333"/>
        <end position="353"/>
    </location>
</feature>
<feature type="transmembrane region" description="Helical" evidence="2">
    <location>
        <begin position="6"/>
        <end position="22"/>
    </location>
</feature>
<feature type="transmembrane region" description="Helical" evidence="2">
    <location>
        <begin position="203"/>
        <end position="225"/>
    </location>
</feature>
<dbReference type="RefSeq" id="WP_009033374.1">
    <property type="nucleotide sequence ID" value="NZ_ALWO02000037.1"/>
</dbReference>
<dbReference type="PANTHER" id="PTHR36838:SF3">
    <property type="entry name" value="TRANSPORTER AUXIN EFFLUX CARRIER EC FAMILY"/>
    <property type="match status" value="1"/>
</dbReference>
<organism evidence="3 4">
    <name type="scientific">Indibacter alkaliphilus (strain CCUG 57479 / KCTC 22604 / LW1)</name>
    <dbReference type="NCBI Taxonomy" id="1189612"/>
    <lineage>
        <taxon>Bacteria</taxon>
        <taxon>Pseudomonadati</taxon>
        <taxon>Bacteroidota</taxon>
        <taxon>Cytophagia</taxon>
        <taxon>Cytophagales</taxon>
        <taxon>Cyclobacteriaceae</taxon>
    </lineage>
</organism>
<keyword evidence="2" id="KW-0812">Transmembrane</keyword>
<dbReference type="eggNOG" id="COG0679">
    <property type="taxonomic scope" value="Bacteria"/>
</dbReference>
<evidence type="ECO:0000256" key="1">
    <source>
        <dbReference type="ARBA" id="ARBA00022448"/>
    </source>
</evidence>
<feature type="transmembrane region" description="Helical" evidence="2">
    <location>
        <begin position="261"/>
        <end position="283"/>
    </location>
</feature>
<evidence type="ECO:0008006" key="5">
    <source>
        <dbReference type="Google" id="ProtNLM"/>
    </source>
</evidence>
<feature type="transmembrane region" description="Helical" evidence="2">
    <location>
        <begin position="167"/>
        <end position="191"/>
    </location>
</feature>
<evidence type="ECO:0000313" key="3">
    <source>
        <dbReference type="EMBL" id="EOZ95607.1"/>
    </source>
</evidence>
<feature type="transmembrane region" description="Helical" evidence="2">
    <location>
        <begin position="237"/>
        <end position="255"/>
    </location>
</feature>
<dbReference type="OrthoDB" id="1490711at2"/>
<sequence>MNPAVQKTLSLIIILTIGFLLRNKFDQAAKQNGLKTIILTVALPAIIFVALLKAEVNSDLLALPVLALAFNFLLFFLLKPLLPFYGIEKNSASYRTYLLLFPSLAPGLSCFPFLIEYLGDDALAWGALADIGNKFFVLIFAYLVAFNWFLINYPNKSNGNGHKIKSLFLSLINEPINIVIVIALALLGLGIHMNNLPVFLSSAISNLSNLMTPLVLLYIGIAVVFNWKQIQKITGLLLLRSGLTFVLSGAVILFAPSLSYMAVLVIIVFPQSAISFWPFAHMSAITAMEQKIEKRDKKTFDLELAVNILAVSLPFSTAVMLIVFSFGQTFTSPSFVISLGIALVCLGSAKAILNWMGHVEAKPELKKN</sequence>
<feature type="transmembrane region" description="Helical" evidence="2">
    <location>
        <begin position="304"/>
        <end position="327"/>
    </location>
</feature>
<keyword evidence="2" id="KW-0472">Membrane</keyword>
<proteinExistence type="predicted"/>
<reference evidence="3 4" key="1">
    <citation type="journal article" date="2013" name="Genome Announc.">
        <title>Draft Genome Sequence of Indibacter alkaliphilus Strain LW1T, Isolated from Lonar Lake, a Haloalkaline Lake in the Buldana District of Maharashtra, India.</title>
        <authorList>
            <person name="Singh A."/>
            <person name="Kumar Jangir P."/>
            <person name="Sharma R."/>
            <person name="Singh A."/>
            <person name="Kumar Pinnaka A."/>
            <person name="Shivaji S."/>
        </authorList>
    </citation>
    <scope>NUCLEOTIDE SEQUENCE [LARGE SCALE GENOMIC DNA]</scope>
    <source>
        <strain evidence="4">CCUG 57479 / KCTC 22604 / LW1</strain>
    </source>
</reference>
<comment type="caution">
    <text evidence="3">The sequence shown here is derived from an EMBL/GenBank/DDBJ whole genome shotgun (WGS) entry which is preliminary data.</text>
</comment>
<keyword evidence="4" id="KW-1185">Reference proteome</keyword>